<evidence type="ECO:0000256" key="4">
    <source>
        <dbReference type="ARBA" id="ARBA00022807"/>
    </source>
</evidence>
<dbReference type="SUPFAM" id="SSF54001">
    <property type="entry name" value="Cysteine proteinases"/>
    <property type="match status" value="1"/>
</dbReference>
<keyword evidence="4" id="KW-0788">Thiol protease</keyword>
<proteinExistence type="inferred from homology"/>
<feature type="domain" description="NlpC/P60" evidence="6">
    <location>
        <begin position="161"/>
        <end position="285"/>
    </location>
</feature>
<protein>
    <recommendedName>
        <fullName evidence="6">NlpC/P60 domain-containing protein</fullName>
    </recommendedName>
</protein>
<feature type="compositionally biased region" description="Gly residues" evidence="5">
    <location>
        <begin position="378"/>
        <end position="387"/>
    </location>
</feature>
<dbReference type="InterPro" id="IPR051202">
    <property type="entry name" value="Peptidase_C40"/>
</dbReference>
<keyword evidence="8" id="KW-1185">Reference proteome</keyword>
<dbReference type="PROSITE" id="PS51935">
    <property type="entry name" value="NLPC_P60"/>
    <property type="match status" value="1"/>
</dbReference>
<feature type="compositionally biased region" description="Pro residues" evidence="5">
    <location>
        <begin position="321"/>
        <end position="331"/>
    </location>
</feature>
<comment type="similarity">
    <text evidence="1">Belongs to the peptidase C40 family.</text>
</comment>
<keyword evidence="2" id="KW-0645">Protease</keyword>
<dbReference type="InterPro" id="IPR038765">
    <property type="entry name" value="Papain-like_cys_pep_sf"/>
</dbReference>
<dbReference type="PANTHER" id="PTHR47053">
    <property type="entry name" value="MUREIN DD-ENDOPEPTIDASE MEPH-RELATED"/>
    <property type="match status" value="1"/>
</dbReference>
<organism evidence="7 8">
    <name type="scientific">Fodinicola feengrottensis</name>
    <dbReference type="NCBI Taxonomy" id="435914"/>
    <lineage>
        <taxon>Bacteria</taxon>
        <taxon>Bacillati</taxon>
        <taxon>Actinomycetota</taxon>
        <taxon>Actinomycetes</taxon>
        <taxon>Mycobacteriales</taxon>
        <taxon>Fodinicola</taxon>
    </lineage>
</organism>
<dbReference type="Proteomes" id="UP001500618">
    <property type="component" value="Unassembled WGS sequence"/>
</dbReference>
<evidence type="ECO:0000259" key="6">
    <source>
        <dbReference type="PROSITE" id="PS51935"/>
    </source>
</evidence>
<reference evidence="7 8" key="1">
    <citation type="journal article" date="2019" name="Int. J. Syst. Evol. Microbiol.">
        <title>The Global Catalogue of Microorganisms (GCM) 10K type strain sequencing project: providing services to taxonomists for standard genome sequencing and annotation.</title>
        <authorList>
            <consortium name="The Broad Institute Genomics Platform"/>
            <consortium name="The Broad Institute Genome Sequencing Center for Infectious Disease"/>
            <person name="Wu L."/>
            <person name="Ma J."/>
        </authorList>
    </citation>
    <scope>NUCLEOTIDE SEQUENCE [LARGE SCALE GENOMIC DNA]</scope>
    <source>
        <strain evidence="7 8">JCM 14718</strain>
    </source>
</reference>
<accession>A0ABN2FPF8</accession>
<dbReference type="Pfam" id="PF00877">
    <property type="entry name" value="NLPC_P60"/>
    <property type="match status" value="1"/>
</dbReference>
<gene>
    <name evidence="7" type="ORF">GCM10009765_01180</name>
</gene>
<dbReference type="InterPro" id="IPR000064">
    <property type="entry name" value="NLP_P60_dom"/>
</dbReference>
<name>A0ABN2FPF8_9ACTN</name>
<feature type="compositionally biased region" description="Gly residues" evidence="5">
    <location>
        <begin position="302"/>
        <end position="317"/>
    </location>
</feature>
<evidence type="ECO:0000313" key="8">
    <source>
        <dbReference type="Proteomes" id="UP001500618"/>
    </source>
</evidence>
<sequence length="387" mass="38925">MQVQQSAVEGLSEQLTQLKTDLPAKQALVTAADQEWAAASEAYRLALQGGNASGQSYLNLLGTAPDALTPQSAPAPTDLNAAAQAVVQTAQNYSQAYATVAQMQTQQATLQEQFTTQSASLQAMQSQYAGQLAAANASSDAFNLALGGQYLSPLGPGGAAAPQAMKALSYAIAQMNAHKMYEWGAEGPDRFDCSGLVMAAYDYAGIHLPRTARPQFRATRPVQVNALLPGDLVFFATDKSDWNTIHHVGIYVGGGKMINAPHDGVPVQINAIWWSEFFGATRVVGAVPPGQGGTLPALPPTSGGGGGGGGGNNGGGTTTPPTKPAPPPPTKPSGGGTPSSPSSPTGPPSGSLPPATPSAPPPSTPAESSAPPPASPAAGGGSPSPSA</sequence>
<evidence type="ECO:0000256" key="1">
    <source>
        <dbReference type="ARBA" id="ARBA00007074"/>
    </source>
</evidence>
<evidence type="ECO:0000313" key="7">
    <source>
        <dbReference type="EMBL" id="GAA1655742.1"/>
    </source>
</evidence>
<feature type="compositionally biased region" description="Pro residues" evidence="5">
    <location>
        <begin position="344"/>
        <end position="375"/>
    </location>
</feature>
<evidence type="ECO:0000256" key="3">
    <source>
        <dbReference type="ARBA" id="ARBA00022801"/>
    </source>
</evidence>
<evidence type="ECO:0000256" key="5">
    <source>
        <dbReference type="SAM" id="MobiDB-lite"/>
    </source>
</evidence>
<comment type="caution">
    <text evidence="7">The sequence shown here is derived from an EMBL/GenBank/DDBJ whole genome shotgun (WGS) entry which is preliminary data.</text>
</comment>
<dbReference type="EMBL" id="BAAANY010000001">
    <property type="protein sequence ID" value="GAA1655742.1"/>
    <property type="molecule type" value="Genomic_DNA"/>
</dbReference>
<evidence type="ECO:0000256" key="2">
    <source>
        <dbReference type="ARBA" id="ARBA00022670"/>
    </source>
</evidence>
<keyword evidence="3" id="KW-0378">Hydrolase</keyword>
<dbReference type="Gene3D" id="3.90.1720.10">
    <property type="entry name" value="endopeptidase domain like (from Nostoc punctiforme)"/>
    <property type="match status" value="1"/>
</dbReference>
<feature type="region of interest" description="Disordered" evidence="5">
    <location>
        <begin position="291"/>
        <end position="387"/>
    </location>
</feature>
<dbReference type="PANTHER" id="PTHR47053:SF1">
    <property type="entry name" value="MUREIN DD-ENDOPEPTIDASE MEPH-RELATED"/>
    <property type="match status" value="1"/>
</dbReference>